<comment type="similarity">
    <text evidence="1 8">Belongs to the thioredoxin family.</text>
</comment>
<dbReference type="CDD" id="cd02947">
    <property type="entry name" value="TRX_family"/>
    <property type="match status" value="1"/>
</dbReference>
<feature type="domain" description="Thioredoxin" evidence="11">
    <location>
        <begin position="1"/>
        <end position="108"/>
    </location>
</feature>
<dbReference type="AlphaFoldDB" id="A0A841R4Y7"/>
<dbReference type="PRINTS" id="PR00421">
    <property type="entry name" value="THIOREDOXIN"/>
</dbReference>
<feature type="site" description="Contributes to redox potential value" evidence="9">
    <location>
        <position position="35"/>
    </location>
</feature>
<dbReference type="Proteomes" id="UP000591941">
    <property type="component" value="Unassembled WGS sequence"/>
</dbReference>
<keyword evidence="3" id="KW-0813">Transport</keyword>
<name>A0A841R4Y7_9FIRM</name>
<evidence type="ECO:0000256" key="3">
    <source>
        <dbReference type="ARBA" id="ARBA00022448"/>
    </source>
</evidence>
<dbReference type="GO" id="GO:0005829">
    <property type="term" value="C:cytosol"/>
    <property type="evidence" value="ECO:0007669"/>
    <property type="project" value="TreeGrafter"/>
</dbReference>
<keyword evidence="5 10" id="KW-1015">Disulfide bond</keyword>
<dbReference type="EMBL" id="JACHHI010000005">
    <property type="protein sequence ID" value="MBB6478109.1"/>
    <property type="molecule type" value="Genomic_DNA"/>
</dbReference>
<dbReference type="PROSITE" id="PS51352">
    <property type="entry name" value="THIOREDOXIN_2"/>
    <property type="match status" value="1"/>
</dbReference>
<evidence type="ECO:0000256" key="7">
    <source>
        <dbReference type="NCBIfam" id="TIGR01068"/>
    </source>
</evidence>
<feature type="disulfide bond" description="Redox-active" evidence="10">
    <location>
        <begin position="33"/>
        <end position="36"/>
    </location>
</feature>
<evidence type="ECO:0000256" key="6">
    <source>
        <dbReference type="ARBA" id="ARBA00023284"/>
    </source>
</evidence>
<evidence type="ECO:0000256" key="4">
    <source>
        <dbReference type="ARBA" id="ARBA00022982"/>
    </source>
</evidence>
<dbReference type="PIRSF" id="PIRSF000077">
    <property type="entry name" value="Thioredoxin"/>
    <property type="match status" value="1"/>
</dbReference>
<evidence type="ECO:0000256" key="1">
    <source>
        <dbReference type="ARBA" id="ARBA00008987"/>
    </source>
</evidence>
<accession>A0A841R4Y7</accession>
<dbReference type="Pfam" id="PF00085">
    <property type="entry name" value="Thioredoxin"/>
    <property type="match status" value="1"/>
</dbReference>
<reference evidence="12 13" key="1">
    <citation type="submission" date="2020-08" db="EMBL/GenBank/DDBJ databases">
        <title>Genomic Encyclopedia of Type Strains, Phase IV (KMG-IV): sequencing the most valuable type-strain genomes for metagenomic binning, comparative biology and taxonomic classification.</title>
        <authorList>
            <person name="Goeker M."/>
        </authorList>
    </citation>
    <scope>NUCLEOTIDE SEQUENCE [LARGE SCALE GENOMIC DNA]</scope>
    <source>
        <strain evidence="12 13">DSM 21255</strain>
    </source>
</reference>
<dbReference type="PANTHER" id="PTHR45663:SF11">
    <property type="entry name" value="GEO12009P1"/>
    <property type="match status" value="1"/>
</dbReference>
<evidence type="ECO:0000256" key="9">
    <source>
        <dbReference type="PIRSR" id="PIRSR000077-1"/>
    </source>
</evidence>
<dbReference type="PROSITE" id="PS00194">
    <property type="entry name" value="THIOREDOXIN_1"/>
    <property type="match status" value="1"/>
</dbReference>
<dbReference type="GO" id="GO:0015035">
    <property type="term" value="F:protein-disulfide reductase activity"/>
    <property type="evidence" value="ECO:0007669"/>
    <property type="project" value="UniProtKB-UniRule"/>
</dbReference>
<keyword evidence="13" id="KW-1185">Reference proteome</keyword>
<evidence type="ECO:0000256" key="8">
    <source>
        <dbReference type="PIRNR" id="PIRNR000077"/>
    </source>
</evidence>
<sequence>MANITEITTAQEFESEVKSEKGAVLVDFWASWCGPCKMITPVVDKLAEEYAGKIKVVKVNVDEGGDLAGQMDVMGVPSLIFFQNGEEVKRIVGNRPDELKAAFAEYAK</sequence>
<gene>
    <name evidence="12" type="ORF">HNR45_001170</name>
</gene>
<dbReference type="PANTHER" id="PTHR45663">
    <property type="entry name" value="GEO12009P1"/>
    <property type="match status" value="1"/>
</dbReference>
<dbReference type="GeneID" id="93486431"/>
<dbReference type="RefSeq" id="WP_024048523.1">
    <property type="nucleotide sequence ID" value="NZ_CABWNB010000004.1"/>
</dbReference>
<dbReference type="InterPro" id="IPR017937">
    <property type="entry name" value="Thioredoxin_CS"/>
</dbReference>
<evidence type="ECO:0000256" key="2">
    <source>
        <dbReference type="ARBA" id="ARBA00020570"/>
    </source>
</evidence>
<dbReference type="GO" id="GO:0045454">
    <property type="term" value="P:cell redox homeostasis"/>
    <property type="evidence" value="ECO:0007669"/>
    <property type="project" value="TreeGrafter"/>
</dbReference>
<evidence type="ECO:0000313" key="12">
    <source>
        <dbReference type="EMBL" id="MBB6478109.1"/>
    </source>
</evidence>
<dbReference type="NCBIfam" id="TIGR01068">
    <property type="entry name" value="thioredoxin"/>
    <property type="match status" value="1"/>
</dbReference>
<proteinExistence type="inferred from homology"/>
<feature type="site" description="Contributes to redox potential value" evidence="9">
    <location>
        <position position="34"/>
    </location>
</feature>
<dbReference type="Gene3D" id="3.40.30.10">
    <property type="entry name" value="Glutaredoxin"/>
    <property type="match status" value="1"/>
</dbReference>
<feature type="active site" description="Nucleophile" evidence="9">
    <location>
        <position position="33"/>
    </location>
</feature>
<organism evidence="12 13">
    <name type="scientific">Negativicoccus succinicivorans</name>
    <dbReference type="NCBI Taxonomy" id="620903"/>
    <lineage>
        <taxon>Bacteria</taxon>
        <taxon>Bacillati</taxon>
        <taxon>Bacillota</taxon>
        <taxon>Negativicutes</taxon>
        <taxon>Veillonellales</taxon>
        <taxon>Veillonellaceae</taxon>
        <taxon>Negativicoccus</taxon>
    </lineage>
</organism>
<evidence type="ECO:0000259" key="11">
    <source>
        <dbReference type="PROSITE" id="PS51352"/>
    </source>
</evidence>
<keyword evidence="6 10" id="KW-0676">Redox-active center</keyword>
<dbReference type="SUPFAM" id="SSF52833">
    <property type="entry name" value="Thioredoxin-like"/>
    <property type="match status" value="1"/>
</dbReference>
<feature type="site" description="Deprotonates C-terminal active site Cys" evidence="9">
    <location>
        <position position="27"/>
    </location>
</feature>
<comment type="caution">
    <text evidence="12">The sequence shown here is derived from an EMBL/GenBank/DDBJ whole genome shotgun (WGS) entry which is preliminary data.</text>
</comment>
<evidence type="ECO:0000313" key="13">
    <source>
        <dbReference type="Proteomes" id="UP000591941"/>
    </source>
</evidence>
<dbReference type="InterPro" id="IPR036249">
    <property type="entry name" value="Thioredoxin-like_sf"/>
</dbReference>
<dbReference type="FunFam" id="3.40.30.10:FF:000001">
    <property type="entry name" value="Thioredoxin"/>
    <property type="match status" value="1"/>
</dbReference>
<dbReference type="OrthoDB" id="9790390at2"/>
<feature type="active site" description="Nucleophile" evidence="9">
    <location>
        <position position="36"/>
    </location>
</feature>
<dbReference type="InterPro" id="IPR005746">
    <property type="entry name" value="Thioredoxin"/>
</dbReference>
<protein>
    <recommendedName>
        <fullName evidence="2 7">Thioredoxin</fullName>
    </recommendedName>
</protein>
<dbReference type="InterPro" id="IPR013766">
    <property type="entry name" value="Thioredoxin_domain"/>
</dbReference>
<evidence type="ECO:0000256" key="10">
    <source>
        <dbReference type="PIRSR" id="PIRSR000077-4"/>
    </source>
</evidence>
<keyword evidence="4" id="KW-0249">Electron transport</keyword>
<evidence type="ECO:0000256" key="5">
    <source>
        <dbReference type="ARBA" id="ARBA00023157"/>
    </source>
</evidence>